<sequence length="232" mass="25516">MHLFSQVAEPMLPTPLIIIIVLLIWRPEVSDRLREGLKRRLRSRLSSVCLISESKVKDIPPPHLLPRLVMISEKKLKAFVLGGKENEEAKQKEEKEAVGKAYQEFVDTFQGSSGTGKTWIKAGTFDAGRQKTDSSGKGSLYRPKSKAHTTSHAAAAATATAAASPSSSTSSSYSERRPEKPGAKKKTQEKKKSNLGEEHFFNYNKPFELQPTSITADSSILFSKASNKDGIL</sequence>
<evidence type="ECO:0000313" key="3">
    <source>
        <dbReference type="Proteomes" id="UP000595437"/>
    </source>
</evidence>
<evidence type="ECO:0000256" key="1">
    <source>
        <dbReference type="SAM" id="MobiDB-lite"/>
    </source>
</evidence>
<dbReference type="EMBL" id="CP045891">
    <property type="protein sequence ID" value="QQP57400.1"/>
    <property type="molecule type" value="Genomic_DNA"/>
</dbReference>
<proteinExistence type="predicted"/>
<organism evidence="2 3">
    <name type="scientific">Caligus rogercresseyi</name>
    <name type="common">Sea louse</name>
    <dbReference type="NCBI Taxonomy" id="217165"/>
    <lineage>
        <taxon>Eukaryota</taxon>
        <taxon>Metazoa</taxon>
        <taxon>Ecdysozoa</taxon>
        <taxon>Arthropoda</taxon>
        <taxon>Crustacea</taxon>
        <taxon>Multicrustacea</taxon>
        <taxon>Hexanauplia</taxon>
        <taxon>Copepoda</taxon>
        <taxon>Siphonostomatoida</taxon>
        <taxon>Caligidae</taxon>
        <taxon>Caligus</taxon>
    </lineage>
</organism>
<keyword evidence="3" id="KW-1185">Reference proteome</keyword>
<dbReference type="OrthoDB" id="377209at2759"/>
<dbReference type="AlphaFoldDB" id="A0A7T8KKB4"/>
<accession>A0A7T8KKB4</accession>
<gene>
    <name evidence="2" type="ORF">FKW44_002376</name>
</gene>
<feature type="compositionally biased region" description="Basic and acidic residues" evidence="1">
    <location>
        <begin position="190"/>
        <end position="200"/>
    </location>
</feature>
<evidence type="ECO:0000313" key="2">
    <source>
        <dbReference type="EMBL" id="QQP57400.1"/>
    </source>
</evidence>
<name>A0A7T8KKB4_CALRO</name>
<protein>
    <submittedName>
        <fullName evidence="2">Uncharacterized protein</fullName>
    </submittedName>
</protein>
<feature type="region of interest" description="Disordered" evidence="1">
    <location>
        <begin position="127"/>
        <end position="202"/>
    </location>
</feature>
<dbReference type="Proteomes" id="UP000595437">
    <property type="component" value="Chromosome 2"/>
</dbReference>
<reference evidence="3" key="1">
    <citation type="submission" date="2021-01" db="EMBL/GenBank/DDBJ databases">
        <title>Caligus Genome Assembly.</title>
        <authorList>
            <person name="Gallardo-Escarate C."/>
        </authorList>
    </citation>
    <scope>NUCLEOTIDE SEQUENCE [LARGE SCALE GENOMIC DNA]</scope>
</reference>
<feature type="compositionally biased region" description="Low complexity" evidence="1">
    <location>
        <begin position="150"/>
        <end position="173"/>
    </location>
</feature>